<dbReference type="RefSeq" id="WP_097061663.1">
    <property type="nucleotide sequence ID" value="NZ_BMLC01000004.1"/>
</dbReference>
<accession>A0A2C9A197</accession>
<dbReference type="SUPFAM" id="SSF51735">
    <property type="entry name" value="NAD(P)-binding Rossmann-fold domains"/>
    <property type="match status" value="1"/>
</dbReference>
<keyword evidence="4" id="KW-1185">Reference proteome</keyword>
<proteinExistence type="inferred from homology"/>
<dbReference type="CDD" id="cd05265">
    <property type="entry name" value="SDR_a1"/>
    <property type="match status" value="1"/>
</dbReference>
<dbReference type="Proteomes" id="UP000219440">
    <property type="component" value="Unassembled WGS sequence"/>
</dbReference>
<dbReference type="OrthoDB" id="9776016at2"/>
<dbReference type="InterPro" id="IPR001509">
    <property type="entry name" value="Epimerase_deHydtase"/>
</dbReference>
<dbReference type="EMBL" id="OCST01000005">
    <property type="protein sequence ID" value="SOE72770.1"/>
    <property type="molecule type" value="Genomic_DNA"/>
</dbReference>
<dbReference type="Gene3D" id="3.40.50.720">
    <property type="entry name" value="NAD(P)-binding Rossmann-like Domain"/>
    <property type="match status" value="1"/>
</dbReference>
<gene>
    <name evidence="3" type="ORF">SAMN06296378_2610</name>
</gene>
<sequence length="326" mass="35723">MTAQRVLIIGGNGIISWWVSRLAVELGYDVTQVTRGLTSDRAPIDGVTTLRGDADDPASIRAAIGDTDFDVVANFRAFKPEQVQADIELFAGRTRQYLFVSSASAYQTPIAMLPIVESTPLHNPFWEYSRDKIACEDVLVDAYRQSGFPMTIVRPSHTYDGGNMPLPGGWTAFQRMLDGKPIVVHGDGTSWWSLTHSRDFARAFVGLFGNSHALGSAVHITSDEHLTWDDIARQLGTAIGVEPVLAHVASERIARELPDLGSWLLGDSSHSVIFDNTRIKTLVPGWTATTPFSTGARDIVDWYLSKPSRQVVDPTIDAAWDTLAAL</sequence>
<dbReference type="Pfam" id="PF01370">
    <property type="entry name" value="Epimerase"/>
    <property type="match status" value="1"/>
</dbReference>
<evidence type="ECO:0000256" key="1">
    <source>
        <dbReference type="ARBA" id="ARBA00007637"/>
    </source>
</evidence>
<dbReference type="AlphaFoldDB" id="A0A2C9A197"/>
<dbReference type="InterPro" id="IPR036291">
    <property type="entry name" value="NAD(P)-bd_dom_sf"/>
</dbReference>
<feature type="domain" description="NAD-dependent epimerase/dehydratase" evidence="2">
    <location>
        <begin position="6"/>
        <end position="208"/>
    </location>
</feature>
<reference evidence="3 4" key="1">
    <citation type="submission" date="2017-09" db="EMBL/GenBank/DDBJ databases">
        <authorList>
            <person name="Ehlers B."/>
            <person name="Leendertz F.H."/>
        </authorList>
    </citation>
    <scope>NUCLEOTIDE SEQUENCE [LARGE SCALE GENOMIC DNA]</scope>
    <source>
        <strain evidence="3 4">CGMCC 1.05381</strain>
    </source>
</reference>
<evidence type="ECO:0000313" key="4">
    <source>
        <dbReference type="Proteomes" id="UP000219440"/>
    </source>
</evidence>
<evidence type="ECO:0000313" key="3">
    <source>
        <dbReference type="EMBL" id="SOE72770.1"/>
    </source>
</evidence>
<comment type="similarity">
    <text evidence="1">Belongs to the NAD(P)-dependent epimerase/dehydratase family.</text>
</comment>
<organism evidence="3 4">
    <name type="scientific">Salinibacterium xinjiangense</name>
    <dbReference type="NCBI Taxonomy" id="386302"/>
    <lineage>
        <taxon>Bacteria</taxon>
        <taxon>Bacillati</taxon>
        <taxon>Actinomycetota</taxon>
        <taxon>Actinomycetes</taxon>
        <taxon>Micrococcales</taxon>
        <taxon>Microbacteriaceae</taxon>
        <taxon>Salinibacterium</taxon>
    </lineage>
</organism>
<evidence type="ECO:0000259" key="2">
    <source>
        <dbReference type="Pfam" id="PF01370"/>
    </source>
</evidence>
<protein>
    <submittedName>
        <fullName evidence="3">Nucleoside-diphosphate-sugar epimerase</fullName>
    </submittedName>
</protein>
<name>A0A2C9A197_9MICO</name>
<dbReference type="PANTHER" id="PTHR43000">
    <property type="entry name" value="DTDP-D-GLUCOSE 4,6-DEHYDRATASE-RELATED"/>
    <property type="match status" value="1"/>
</dbReference>